<dbReference type="EMBL" id="JANEWF010000035">
    <property type="protein sequence ID" value="MDA8485842.1"/>
    <property type="molecule type" value="Genomic_DNA"/>
</dbReference>
<keyword evidence="2" id="KW-1185">Reference proteome</keyword>
<dbReference type="Pfam" id="PF22759">
    <property type="entry name" value="E217_GP41"/>
    <property type="match status" value="1"/>
</dbReference>
<evidence type="ECO:0000313" key="2">
    <source>
        <dbReference type="Proteomes" id="UP001211689"/>
    </source>
</evidence>
<name>A0ABT4YAD9_METRE</name>
<comment type="caution">
    <text evidence="1">The sequence shown here is derived from an EMBL/GenBank/DDBJ whole genome shotgun (WGS) entry which is preliminary data.</text>
</comment>
<evidence type="ECO:0000313" key="1">
    <source>
        <dbReference type="EMBL" id="MDA8485842.1"/>
    </source>
</evidence>
<dbReference type="InterPro" id="IPR054496">
    <property type="entry name" value="E217_GP41"/>
</dbReference>
<dbReference type="Proteomes" id="UP001211689">
    <property type="component" value="Unassembled WGS sequence"/>
</dbReference>
<gene>
    <name evidence="1" type="ORF">NNO07_22475</name>
</gene>
<reference evidence="1 2" key="1">
    <citation type="submission" date="2022-07" db="EMBL/GenBank/DDBJ databases">
        <title>Genome Analysis of Selected Gammaproteobacteria from Nigerian Food snails.</title>
        <authorList>
            <person name="Okafor A.C."/>
        </authorList>
    </citation>
    <scope>NUCLEOTIDE SEQUENCE [LARGE SCALE GENOMIC DNA]</scope>
    <source>
        <strain evidence="1 2">Awg 2</strain>
    </source>
</reference>
<dbReference type="RefSeq" id="WP_271471999.1">
    <property type="nucleotide sequence ID" value="NZ_JANEWF010000035.1"/>
</dbReference>
<proteinExistence type="predicted"/>
<accession>A0ABT4YAD9</accession>
<sequence length="288" mass="30737">MTSFTKKQIEVRFTLGDGEFAAGGNTKIIKDLGVSCAIDKPGLPDKNKASLAIFGMLLDDMAQLTTLSFRPLQVQKNLIQVLAGENDQLSVVFAGEITTSFADFNSAPDVSLKVEAMAGYYPSITPAPPTTVRGSISVESIVGSIAKQIGYQFENHGVTASLLNPVLNGSPIEKARAACRNAGVQLFIDDNRLRIAPAEDFNGFGALVPLSPETGLIGYPTFGSEGIQLKAYFNNQLEQGGRLSVQSVVPRATGDWVITKLSHRIEANLPGSDNAWHSEIEASYGSNS</sequence>
<organism evidence="1 2">
    <name type="scientific">Metapseudomonas resinovorans</name>
    <name type="common">Pseudomonas resinovorans</name>
    <dbReference type="NCBI Taxonomy" id="53412"/>
    <lineage>
        <taxon>Bacteria</taxon>
        <taxon>Pseudomonadati</taxon>
        <taxon>Pseudomonadota</taxon>
        <taxon>Gammaproteobacteria</taxon>
        <taxon>Pseudomonadales</taxon>
        <taxon>Pseudomonadaceae</taxon>
        <taxon>Metapseudomonas</taxon>
    </lineage>
</organism>
<protein>
    <recommendedName>
        <fullName evidence="3">Phage tail protein</fullName>
    </recommendedName>
</protein>
<evidence type="ECO:0008006" key="3">
    <source>
        <dbReference type="Google" id="ProtNLM"/>
    </source>
</evidence>